<dbReference type="Gene3D" id="3.40.710.10">
    <property type="entry name" value="DD-peptidase/beta-lactamase superfamily"/>
    <property type="match status" value="1"/>
</dbReference>
<dbReference type="SUPFAM" id="SSF56601">
    <property type="entry name" value="beta-lactamase/transpeptidase-like"/>
    <property type="match status" value="1"/>
</dbReference>
<reference evidence="3" key="1">
    <citation type="journal article" date="2019" name="Int. J. Syst. Evol. Microbiol.">
        <title>The Global Catalogue of Microorganisms (GCM) 10K type strain sequencing project: providing services to taxonomists for standard genome sequencing and annotation.</title>
        <authorList>
            <consortium name="The Broad Institute Genomics Platform"/>
            <consortium name="The Broad Institute Genome Sequencing Center for Infectious Disease"/>
            <person name="Wu L."/>
            <person name="Ma J."/>
        </authorList>
    </citation>
    <scope>NUCLEOTIDE SEQUENCE [LARGE SCALE GENOMIC DNA]</scope>
    <source>
        <strain evidence="3">JCM 1365</strain>
    </source>
</reference>
<name>A0ABQ2HVM0_9MICO</name>
<protein>
    <recommendedName>
        <fullName evidence="1">Beta-lactamase-related domain-containing protein</fullName>
    </recommendedName>
</protein>
<dbReference type="InterPro" id="IPR012338">
    <property type="entry name" value="Beta-lactam/transpept-like"/>
</dbReference>
<dbReference type="PANTHER" id="PTHR43283:SF7">
    <property type="entry name" value="BETA-LACTAMASE-RELATED DOMAIN-CONTAINING PROTEIN"/>
    <property type="match status" value="1"/>
</dbReference>
<comment type="caution">
    <text evidence="2">The sequence shown here is derived from an EMBL/GenBank/DDBJ whole genome shotgun (WGS) entry which is preliminary data.</text>
</comment>
<evidence type="ECO:0000313" key="2">
    <source>
        <dbReference type="EMBL" id="GGM92941.1"/>
    </source>
</evidence>
<evidence type="ECO:0000313" key="3">
    <source>
        <dbReference type="Proteomes" id="UP000623461"/>
    </source>
</evidence>
<dbReference type="PANTHER" id="PTHR43283">
    <property type="entry name" value="BETA-LACTAMASE-RELATED"/>
    <property type="match status" value="1"/>
</dbReference>
<dbReference type="Pfam" id="PF00144">
    <property type="entry name" value="Beta-lactamase"/>
    <property type="match status" value="1"/>
</dbReference>
<dbReference type="InterPro" id="IPR050789">
    <property type="entry name" value="Diverse_Enzym_Activities"/>
</dbReference>
<gene>
    <name evidence="2" type="ORF">GCM10009721_18530</name>
</gene>
<sequence>MSLPRSTLSAQGVDATGLLALVDAAERDRLGLHSLMVVRHGHVVAEGWWRPYAASRVHLAYSLSKTVTATAVGFLVQEGRLSLDDRVLDHFPELDRSAVAPGWDDVRVRHCLSMTVGHEQDAWPQVFDRMSGSDFGDTRDWVPRVFATTPTRTPGTVFAYNQVATYLLSVIVGRVAGVGVAEMLRPRLLAPLGLPDIPWDRDPAGRELGFTGSHLTTEAIASIAQLYLDRGRWQGRQLLSEAWVEEATRAFGPLNEDPGADDDWRRGYGYSFWMQRVGYRGDGAYGQFLVVLPEHDTVVAITAEQSRMQSTLDLLWEHLVPAIGRGGPAGSGESEAADRALAERLAGLEIPAMSGDALGPDHAEFSRASASDLAADYTAVSVTRDGADFVLGLNRRGEWLRVPVGRGLWSEGEIVAGGATLPVVASGGWVDEDTFRAEVIAIESPHRFRIEARLRSSDADLTWRMVPLTGYDPLWLATRWSYA</sequence>
<feature type="domain" description="Beta-lactamase-related" evidence="1">
    <location>
        <begin position="34"/>
        <end position="306"/>
    </location>
</feature>
<dbReference type="RefSeq" id="WP_052358320.1">
    <property type="nucleotide sequence ID" value="NZ_BMNZ01000003.1"/>
</dbReference>
<organism evidence="2 3">
    <name type="scientific">Terrabacter tumescens</name>
    <dbReference type="NCBI Taxonomy" id="60443"/>
    <lineage>
        <taxon>Bacteria</taxon>
        <taxon>Bacillati</taxon>
        <taxon>Actinomycetota</taxon>
        <taxon>Actinomycetes</taxon>
        <taxon>Micrococcales</taxon>
        <taxon>Intrasporangiaceae</taxon>
        <taxon>Terrabacter</taxon>
    </lineage>
</organism>
<keyword evidence="3" id="KW-1185">Reference proteome</keyword>
<accession>A0ABQ2HVM0</accession>
<dbReference type="Proteomes" id="UP000623461">
    <property type="component" value="Unassembled WGS sequence"/>
</dbReference>
<evidence type="ECO:0000259" key="1">
    <source>
        <dbReference type="Pfam" id="PF00144"/>
    </source>
</evidence>
<dbReference type="EMBL" id="BMNZ01000003">
    <property type="protein sequence ID" value="GGM92941.1"/>
    <property type="molecule type" value="Genomic_DNA"/>
</dbReference>
<dbReference type="InterPro" id="IPR001466">
    <property type="entry name" value="Beta-lactam-related"/>
</dbReference>
<proteinExistence type="predicted"/>